<organism evidence="1 2">
    <name type="scientific">Dyadobacter soli</name>
    <dbReference type="NCBI Taxonomy" id="659014"/>
    <lineage>
        <taxon>Bacteria</taxon>
        <taxon>Pseudomonadati</taxon>
        <taxon>Bacteroidota</taxon>
        <taxon>Cytophagia</taxon>
        <taxon>Cytophagales</taxon>
        <taxon>Spirosomataceae</taxon>
        <taxon>Dyadobacter</taxon>
    </lineage>
</organism>
<dbReference type="EMBL" id="FNAN01000010">
    <property type="protein sequence ID" value="SDF40916.1"/>
    <property type="molecule type" value="Genomic_DNA"/>
</dbReference>
<dbReference type="AlphaFoldDB" id="A0A1G7KV01"/>
<evidence type="ECO:0000313" key="1">
    <source>
        <dbReference type="EMBL" id="SDF40916.1"/>
    </source>
</evidence>
<proteinExistence type="predicted"/>
<protein>
    <submittedName>
        <fullName evidence="1">Uncharacterized protein</fullName>
    </submittedName>
</protein>
<accession>A0A1G7KV01</accession>
<sequence>MLFKSSTNLTSAVSALLHSHVGQRQAIFIVAVVAALILWKLAAGISATSQADASPVPVETATSDTKAASMKWSYDELAHKLIIENTDLAYAELGEGFTKGIGRALNKVTRHGTARNNAGKRVLVNL</sequence>
<dbReference type="OrthoDB" id="962137at2"/>
<dbReference type="RefSeq" id="WP_090152982.1">
    <property type="nucleotide sequence ID" value="NZ_FNAN01000010.1"/>
</dbReference>
<dbReference type="Proteomes" id="UP000198748">
    <property type="component" value="Unassembled WGS sequence"/>
</dbReference>
<name>A0A1G7KV01_9BACT</name>
<keyword evidence="2" id="KW-1185">Reference proteome</keyword>
<gene>
    <name evidence="1" type="ORF">SAMN04487996_110225</name>
</gene>
<evidence type="ECO:0000313" key="2">
    <source>
        <dbReference type="Proteomes" id="UP000198748"/>
    </source>
</evidence>
<reference evidence="2" key="1">
    <citation type="submission" date="2016-10" db="EMBL/GenBank/DDBJ databases">
        <authorList>
            <person name="Varghese N."/>
            <person name="Submissions S."/>
        </authorList>
    </citation>
    <scope>NUCLEOTIDE SEQUENCE [LARGE SCALE GENOMIC DNA]</scope>
    <source>
        <strain evidence="2">DSM 25329</strain>
    </source>
</reference>